<keyword evidence="2" id="KW-0732">Signal</keyword>
<feature type="chain" id="PRO_5029479248" evidence="2">
    <location>
        <begin position="18"/>
        <end position="415"/>
    </location>
</feature>
<sequence length="415" mass="47226">MHQLVQLAMVFAPLGLASKSVANIACNSVTRRLKDCFKQSTRTLSSSKFAEFQRNKRLLGNSTLTKISRRTCSSTPDPTLFDKYDFRRTFYERFCHSDFHVPEVPEEAVSAVSDEEERTVTREELESAMKELQFVLKSQGSEIDSASNTQVYTDWFSQSEAVEEENSVEKLPQESISAPSEISPEEEMSEVETSEITNTLENASFKMDNSSEEIYETSILKNDLSGWALEKAYSAMTVWSRAKEDSPDKEYKIHGSYKDVPAVTFFSLQNGFDFIMVYTEEAKADASDDLSMVVDMLSEVHKESVAVMKEINELKKLEDSGASSPGCSALRVYEVQNLIDMMKLSVDYMLQRKSEQGKFFKSPLPFRMLVKPIPTPTHMPDWRKLFKNIINEGKLFPVPMKRVRRFPMDSEGKCG</sequence>
<keyword evidence="4" id="KW-1185">Reference proteome</keyword>
<evidence type="ECO:0000313" key="3">
    <source>
        <dbReference type="EMBL" id="KAF6023662.1"/>
    </source>
</evidence>
<feature type="signal peptide" evidence="2">
    <location>
        <begin position="1"/>
        <end position="17"/>
    </location>
</feature>
<reference evidence="3" key="1">
    <citation type="submission" date="2020-06" db="EMBL/GenBank/DDBJ databases">
        <title>Draft genome of Bugula neritina, a colonial animal packing powerful symbionts and potential medicines.</title>
        <authorList>
            <person name="Rayko M."/>
        </authorList>
    </citation>
    <scope>NUCLEOTIDE SEQUENCE [LARGE SCALE GENOMIC DNA]</scope>
    <source>
        <strain evidence="3">Kwan_BN1</strain>
    </source>
</reference>
<accession>A0A7J7JBM8</accession>
<dbReference type="EMBL" id="VXIV02002680">
    <property type="protein sequence ID" value="KAF6023662.1"/>
    <property type="molecule type" value="Genomic_DNA"/>
</dbReference>
<evidence type="ECO:0000313" key="4">
    <source>
        <dbReference type="Proteomes" id="UP000593567"/>
    </source>
</evidence>
<name>A0A7J7JBM8_BUGNE</name>
<evidence type="ECO:0000256" key="1">
    <source>
        <dbReference type="SAM" id="MobiDB-lite"/>
    </source>
</evidence>
<gene>
    <name evidence="3" type="ORF">EB796_018029</name>
</gene>
<dbReference type="Proteomes" id="UP000593567">
    <property type="component" value="Unassembled WGS sequence"/>
</dbReference>
<evidence type="ECO:0000256" key="2">
    <source>
        <dbReference type="SAM" id="SignalP"/>
    </source>
</evidence>
<dbReference type="AlphaFoldDB" id="A0A7J7JBM8"/>
<feature type="region of interest" description="Disordered" evidence="1">
    <location>
        <begin position="163"/>
        <end position="190"/>
    </location>
</feature>
<comment type="caution">
    <text evidence="3">The sequence shown here is derived from an EMBL/GenBank/DDBJ whole genome shotgun (WGS) entry which is preliminary data.</text>
</comment>
<feature type="compositionally biased region" description="Low complexity" evidence="1">
    <location>
        <begin position="173"/>
        <end position="182"/>
    </location>
</feature>
<protein>
    <submittedName>
        <fullName evidence="3">Uncharacterized protein</fullName>
    </submittedName>
</protein>
<organism evidence="3 4">
    <name type="scientific">Bugula neritina</name>
    <name type="common">Brown bryozoan</name>
    <name type="synonym">Sertularia neritina</name>
    <dbReference type="NCBI Taxonomy" id="10212"/>
    <lineage>
        <taxon>Eukaryota</taxon>
        <taxon>Metazoa</taxon>
        <taxon>Spiralia</taxon>
        <taxon>Lophotrochozoa</taxon>
        <taxon>Bryozoa</taxon>
        <taxon>Gymnolaemata</taxon>
        <taxon>Cheilostomatida</taxon>
        <taxon>Flustrina</taxon>
        <taxon>Buguloidea</taxon>
        <taxon>Bugulidae</taxon>
        <taxon>Bugula</taxon>
    </lineage>
</organism>
<proteinExistence type="predicted"/>